<name>A0A6N6VQT9_9HYPH</name>
<accession>A0A6N6VQT9</accession>
<dbReference type="SUPFAM" id="SSF48452">
    <property type="entry name" value="TPR-like"/>
    <property type="match status" value="2"/>
</dbReference>
<comment type="caution">
    <text evidence="1">The sequence shown here is derived from an EMBL/GenBank/DDBJ whole genome shotgun (WGS) entry which is preliminary data.</text>
</comment>
<protein>
    <submittedName>
        <fullName evidence="1">Uncharacterized protein</fullName>
    </submittedName>
</protein>
<dbReference type="InterPro" id="IPR011990">
    <property type="entry name" value="TPR-like_helical_dom_sf"/>
</dbReference>
<proteinExistence type="predicted"/>
<dbReference type="AlphaFoldDB" id="A0A6N6VQT9"/>
<dbReference type="Proteomes" id="UP000468901">
    <property type="component" value="Unassembled WGS sequence"/>
</dbReference>
<gene>
    <name evidence="1" type="ORF">F2P47_00885</name>
</gene>
<keyword evidence="2" id="KW-1185">Reference proteome</keyword>
<reference evidence="1 2" key="1">
    <citation type="submission" date="2019-09" db="EMBL/GenBank/DDBJ databases">
        <title>Parvibaculum sedimenti sp. nov., isolated from sediment.</title>
        <authorList>
            <person name="Wang Y."/>
        </authorList>
    </citation>
    <scope>NUCLEOTIDE SEQUENCE [LARGE SCALE GENOMIC DNA]</scope>
    <source>
        <strain evidence="1 2">HXT-9</strain>
    </source>
</reference>
<organism evidence="1 2">
    <name type="scientific">Parvibaculum sedimenti</name>
    <dbReference type="NCBI Taxonomy" id="2608632"/>
    <lineage>
        <taxon>Bacteria</taxon>
        <taxon>Pseudomonadati</taxon>
        <taxon>Pseudomonadota</taxon>
        <taxon>Alphaproteobacteria</taxon>
        <taxon>Hyphomicrobiales</taxon>
        <taxon>Parvibaculaceae</taxon>
        <taxon>Parvibaculum</taxon>
    </lineage>
</organism>
<sequence>MREFRMKNQLGTALFVYTLVAATALSPLSSSMGIFGATTALAAEQAIGAAVGKPLKEAQDLAGAGKYQAALKKVQEAGGISGKTAYESFVVDDFLLFLNVNLKDYAAAAAAGEAALATGEVPANDRPQRLKTLAQLNYSVKNYGKAVAFAQAFQKEAGTDPELRKLVVQSLYLQGDYVKAQAEAKSLVATAKAAGGKPDETVLQLWLSSAFKKSDKSGQREALTELLAFYPKPAYFGDLLNLVAADLGRSNRMSLEIFRLKLAAGMLKSADDYMEMAQLAIQLGLPGEAESIMNKGFAGGVFGGQNKGREQRLLAMAKSQAAQDEPTLGANAGTPDAKAALGEAYASYGKTDKAIALYKDALASNFAGGALARLHLGQAILAEGDHASARKIFDGITDAKIAPLASIWALVAKG</sequence>
<evidence type="ECO:0000313" key="1">
    <source>
        <dbReference type="EMBL" id="KAB7742720.1"/>
    </source>
</evidence>
<evidence type="ECO:0000313" key="2">
    <source>
        <dbReference type="Proteomes" id="UP000468901"/>
    </source>
</evidence>
<dbReference type="EMBL" id="WESC01000001">
    <property type="protein sequence ID" value="KAB7742720.1"/>
    <property type="molecule type" value="Genomic_DNA"/>
</dbReference>
<dbReference type="Gene3D" id="1.25.40.10">
    <property type="entry name" value="Tetratricopeptide repeat domain"/>
    <property type="match status" value="2"/>
</dbReference>
<dbReference type="RefSeq" id="WP_152214273.1">
    <property type="nucleotide sequence ID" value="NZ_JBAQYD010000078.1"/>
</dbReference>